<reference evidence="1" key="1">
    <citation type="journal article" date="2014" name="Front. Microbiol.">
        <title>High frequency of phylogenetically diverse reductive dehalogenase-homologous genes in deep subseafloor sedimentary metagenomes.</title>
        <authorList>
            <person name="Kawai M."/>
            <person name="Futagami T."/>
            <person name="Toyoda A."/>
            <person name="Takaki Y."/>
            <person name="Nishi S."/>
            <person name="Hori S."/>
            <person name="Arai W."/>
            <person name="Tsubouchi T."/>
            <person name="Morono Y."/>
            <person name="Uchiyama I."/>
            <person name="Ito T."/>
            <person name="Fujiyama A."/>
            <person name="Inagaki F."/>
            <person name="Takami H."/>
        </authorList>
    </citation>
    <scope>NUCLEOTIDE SEQUENCE</scope>
    <source>
        <strain evidence="1">Expedition CK06-06</strain>
    </source>
</reference>
<dbReference type="AlphaFoldDB" id="X1PWX1"/>
<evidence type="ECO:0000313" key="1">
    <source>
        <dbReference type="EMBL" id="GAI60787.1"/>
    </source>
</evidence>
<gene>
    <name evidence="1" type="ORF">S12H4_01081</name>
</gene>
<dbReference type="EMBL" id="BARW01000191">
    <property type="protein sequence ID" value="GAI60787.1"/>
    <property type="molecule type" value="Genomic_DNA"/>
</dbReference>
<accession>X1PWX1</accession>
<organism evidence="1">
    <name type="scientific">marine sediment metagenome</name>
    <dbReference type="NCBI Taxonomy" id="412755"/>
    <lineage>
        <taxon>unclassified sequences</taxon>
        <taxon>metagenomes</taxon>
        <taxon>ecological metagenomes</taxon>
    </lineage>
</organism>
<protein>
    <submittedName>
        <fullName evidence="1">Uncharacterized protein</fullName>
    </submittedName>
</protein>
<name>X1PWX1_9ZZZZ</name>
<sequence length="186" mass="21684">MNLIIESKIRIPDEITTSEEFQNMNRKNRKFYAINLIKTILKLNSKSEYGITIKDLHDIMNFISLKTIKNYLDNLIASGEIYCLKGKPLRYFINGRISHSIPGGSFQLDNRIYELSLIANNISELLSPIIFIQESKIDEFEEIEKKGSLMIKGEDFEDFTQHLQAFLPKIKGYLKNFHNKIYEVVD</sequence>
<proteinExistence type="predicted"/>
<comment type="caution">
    <text evidence="1">The sequence shown here is derived from an EMBL/GenBank/DDBJ whole genome shotgun (WGS) entry which is preliminary data.</text>
</comment>